<feature type="transmembrane region" description="Helical" evidence="3">
    <location>
        <begin position="153"/>
        <end position="172"/>
    </location>
</feature>
<dbReference type="InterPro" id="IPR000160">
    <property type="entry name" value="GGDEF_dom"/>
</dbReference>
<comment type="catalytic activity">
    <reaction evidence="2">
        <text>2 GTP = 3',3'-c-di-GMP + 2 diphosphate</text>
        <dbReference type="Rhea" id="RHEA:24898"/>
        <dbReference type="ChEBI" id="CHEBI:33019"/>
        <dbReference type="ChEBI" id="CHEBI:37565"/>
        <dbReference type="ChEBI" id="CHEBI:58805"/>
        <dbReference type="EC" id="2.7.7.65"/>
    </reaction>
</comment>
<protein>
    <recommendedName>
        <fullName evidence="1">diguanylate cyclase</fullName>
        <ecNumber evidence="1">2.7.7.65</ecNumber>
    </recommendedName>
</protein>
<keyword evidence="3" id="KW-1133">Transmembrane helix</keyword>
<dbReference type="InterPro" id="IPR050469">
    <property type="entry name" value="Diguanylate_Cyclase"/>
</dbReference>
<dbReference type="Pfam" id="PF00990">
    <property type="entry name" value="GGDEF"/>
    <property type="match status" value="1"/>
</dbReference>
<dbReference type="PANTHER" id="PTHR45138:SF9">
    <property type="entry name" value="DIGUANYLATE CYCLASE DGCM-RELATED"/>
    <property type="match status" value="1"/>
</dbReference>
<reference evidence="6" key="1">
    <citation type="submission" date="2017-04" db="EMBL/GenBank/DDBJ databases">
        <authorList>
            <person name="Varghese N."/>
            <person name="Submissions S."/>
        </authorList>
    </citation>
    <scope>NUCLEOTIDE SEQUENCE [LARGE SCALE GENOMIC DNA]</scope>
    <source>
        <strain evidence="6">K3S</strain>
    </source>
</reference>
<dbReference type="Proteomes" id="UP000192906">
    <property type="component" value="Unassembled WGS sequence"/>
</dbReference>
<keyword evidence="6" id="KW-1185">Reference proteome</keyword>
<dbReference type="STRING" id="1519643.SAMN06295933_0367"/>
<accession>A0A1X7C5B9</accession>
<dbReference type="InterPro" id="IPR029787">
    <property type="entry name" value="Nucleotide_cyclase"/>
</dbReference>
<evidence type="ECO:0000313" key="5">
    <source>
        <dbReference type="EMBL" id="SME90241.1"/>
    </source>
</evidence>
<dbReference type="OrthoDB" id="8554767at2"/>
<organism evidence="5 6">
    <name type="scientific">Desulfovibrio gilichinskyi</name>
    <dbReference type="NCBI Taxonomy" id="1519643"/>
    <lineage>
        <taxon>Bacteria</taxon>
        <taxon>Pseudomonadati</taxon>
        <taxon>Thermodesulfobacteriota</taxon>
        <taxon>Desulfovibrionia</taxon>
        <taxon>Desulfovibrionales</taxon>
        <taxon>Desulfovibrionaceae</taxon>
        <taxon>Desulfovibrio</taxon>
    </lineage>
</organism>
<dbReference type="SMART" id="SM00267">
    <property type="entry name" value="GGDEF"/>
    <property type="match status" value="1"/>
</dbReference>
<dbReference type="SUPFAM" id="SSF55073">
    <property type="entry name" value="Nucleotide cyclase"/>
    <property type="match status" value="1"/>
</dbReference>
<dbReference type="PANTHER" id="PTHR45138">
    <property type="entry name" value="REGULATORY COMPONENTS OF SENSORY TRANSDUCTION SYSTEM"/>
    <property type="match status" value="1"/>
</dbReference>
<feature type="transmembrane region" description="Helical" evidence="3">
    <location>
        <begin position="12"/>
        <end position="34"/>
    </location>
</feature>
<dbReference type="EC" id="2.7.7.65" evidence="1"/>
<dbReference type="PROSITE" id="PS50887">
    <property type="entry name" value="GGDEF"/>
    <property type="match status" value="1"/>
</dbReference>
<gene>
    <name evidence="5" type="ORF">SAMN06295933_0367</name>
</gene>
<keyword evidence="3" id="KW-0472">Membrane</keyword>
<name>A0A1X7C5B9_9BACT</name>
<evidence type="ECO:0000313" key="6">
    <source>
        <dbReference type="Proteomes" id="UP000192906"/>
    </source>
</evidence>
<dbReference type="AlphaFoldDB" id="A0A1X7C5B9"/>
<dbReference type="CDD" id="cd01949">
    <property type="entry name" value="GGDEF"/>
    <property type="match status" value="1"/>
</dbReference>
<dbReference type="InterPro" id="IPR043128">
    <property type="entry name" value="Rev_trsase/Diguanyl_cyclase"/>
</dbReference>
<dbReference type="EMBL" id="FWZU01000001">
    <property type="protein sequence ID" value="SME90241.1"/>
    <property type="molecule type" value="Genomic_DNA"/>
</dbReference>
<evidence type="ECO:0000259" key="4">
    <source>
        <dbReference type="PROSITE" id="PS50887"/>
    </source>
</evidence>
<dbReference type="NCBIfam" id="TIGR00254">
    <property type="entry name" value="GGDEF"/>
    <property type="match status" value="1"/>
</dbReference>
<evidence type="ECO:0000256" key="1">
    <source>
        <dbReference type="ARBA" id="ARBA00012528"/>
    </source>
</evidence>
<keyword evidence="3" id="KW-0812">Transmembrane</keyword>
<sequence length="360" mass="40831">MKNNLNIGLHRLIILPILFILAVSAVFMFHTIVIEKQRLSDINQCLEDIRADALRIVSKQSSKQTSYETQRLSNLITKLKNIKKDNSFYQVINGNDANLTSLAEKLLQTSESQDTDTTQDISEIVNALDETVSSTLITIDKTFNSSLRNKIKIEYCLTVLVYVLIILQYFMADSYMRKRLIRQELEHQESKNIIKKLSERDTLTNLPGRKKFYEEADREIATATRYSSELTLIKMDIHDFKGINQKFGQQTGDKILARFSRMVRKNLRRPDSFFRVGGDKFVILAPHTTVENAENLASKINQLVKNDKTTSTIPLKINTGIATCVKGDSSEILMKKVATALNLSKKQGAGEVAVYKNSAD</sequence>
<dbReference type="Gene3D" id="3.30.70.270">
    <property type="match status" value="1"/>
</dbReference>
<feature type="domain" description="GGDEF" evidence="4">
    <location>
        <begin position="228"/>
        <end position="357"/>
    </location>
</feature>
<proteinExistence type="predicted"/>
<evidence type="ECO:0000256" key="3">
    <source>
        <dbReference type="SAM" id="Phobius"/>
    </source>
</evidence>
<dbReference type="GO" id="GO:0052621">
    <property type="term" value="F:diguanylate cyclase activity"/>
    <property type="evidence" value="ECO:0007669"/>
    <property type="project" value="UniProtKB-EC"/>
</dbReference>
<evidence type="ECO:0000256" key="2">
    <source>
        <dbReference type="ARBA" id="ARBA00034247"/>
    </source>
</evidence>